<evidence type="ECO:0000256" key="1">
    <source>
        <dbReference type="ARBA" id="ARBA00004340"/>
    </source>
</evidence>
<evidence type="ECO:0000313" key="7">
    <source>
        <dbReference type="Proteomes" id="UP000565441"/>
    </source>
</evidence>
<feature type="domain" description="Crinkler effector protein N-terminal" evidence="5">
    <location>
        <begin position="5"/>
        <end position="102"/>
    </location>
</feature>
<dbReference type="AlphaFoldDB" id="A0A8H5GW27"/>
<dbReference type="InterPro" id="IPR045379">
    <property type="entry name" value="Crinkler_N"/>
</dbReference>
<proteinExistence type="predicted"/>
<comment type="caution">
    <text evidence="6">The sequence shown here is derived from an EMBL/GenBank/DDBJ whole genome shotgun (WGS) entry which is preliminary data.</text>
</comment>
<dbReference type="Pfam" id="PF20147">
    <property type="entry name" value="Crinkler"/>
    <property type="match status" value="1"/>
</dbReference>
<dbReference type="EMBL" id="JAACJP010000044">
    <property type="protein sequence ID" value="KAF5372044.1"/>
    <property type="molecule type" value="Genomic_DNA"/>
</dbReference>
<sequence length="671" mass="76437">MPDEIRLLCWVQGDVINRVFAVRVKRTDTVVELRKAILQEKPSFQNIDADELEPHKFDIPAASFNDDSSRLIKLENGLRLTAFMGISTIWKEEPDQGILSVILPRPAGTTVTPSSSKHGKFSDEGRDETDDSRPPKRIRLGSSVSDQNASMLADWSDFWETLWGKGMDHFNVEHTETHTIQLDSRDLKFKVMKIHDAFRLDIKGLLIRDEWDLTWDHVEAVSADGVRNLIVIGQTGIGKSLSLYYLLSKRLAQGLPTLFQDEPEVVWFFDKSGVCALESLMDWAAIPGISKKDSHWALVDSNWTVESPARCKLHLLVKIGGAGQGRSHHFYSKPFSMEELLEGNSLQRTVAKEDDIREFYVKYGPSAHNCYEACASAKEMTEYRNKLERTIKRLQWDTIERIIASADFTPQSDAESYMVVLIEPADDERLHPKGNVIRRTVMRLLWQQHGAQLNRKAKELFHILSKRKVSSPTARWIYEVQIHELLEKGINVPLDHMAIVVNNRKDAINDTYVASKVGPGRWESQRMEYVPFTANDRMLDLEPSRYYVPIDPTHATYDSFTFEVISPSRYSDPVLKPADATLLSTDELLNLDSIGLFTVFQATKGREHDLNAKGLNYIVALGKHRNLKAMAIRYIAVIPAGHEVKIKSPVAWRNKLGMYVMQVANYEPLYT</sequence>
<evidence type="ECO:0000256" key="3">
    <source>
        <dbReference type="ARBA" id="ARBA00022525"/>
    </source>
</evidence>
<gene>
    <name evidence="6" type="ORF">D9615_008077</name>
</gene>
<comment type="subcellular location">
    <subcellularLocation>
        <location evidence="1">Host cell</location>
    </subcellularLocation>
    <subcellularLocation>
        <location evidence="2">Secreted</location>
    </subcellularLocation>
</comment>
<evidence type="ECO:0000256" key="2">
    <source>
        <dbReference type="ARBA" id="ARBA00004613"/>
    </source>
</evidence>
<evidence type="ECO:0000256" key="4">
    <source>
        <dbReference type="SAM" id="MobiDB-lite"/>
    </source>
</evidence>
<keyword evidence="3" id="KW-0964">Secreted</keyword>
<evidence type="ECO:0000259" key="5">
    <source>
        <dbReference type="Pfam" id="PF20147"/>
    </source>
</evidence>
<name>A0A8H5GW27_9AGAR</name>
<dbReference type="GO" id="GO:0043657">
    <property type="term" value="C:host cell"/>
    <property type="evidence" value="ECO:0007669"/>
    <property type="project" value="UniProtKB-SubCell"/>
</dbReference>
<keyword evidence="7" id="KW-1185">Reference proteome</keyword>
<feature type="region of interest" description="Disordered" evidence="4">
    <location>
        <begin position="108"/>
        <end position="141"/>
    </location>
</feature>
<organism evidence="6 7">
    <name type="scientific">Tricholomella constricta</name>
    <dbReference type="NCBI Taxonomy" id="117010"/>
    <lineage>
        <taxon>Eukaryota</taxon>
        <taxon>Fungi</taxon>
        <taxon>Dikarya</taxon>
        <taxon>Basidiomycota</taxon>
        <taxon>Agaricomycotina</taxon>
        <taxon>Agaricomycetes</taxon>
        <taxon>Agaricomycetidae</taxon>
        <taxon>Agaricales</taxon>
        <taxon>Tricholomatineae</taxon>
        <taxon>Lyophyllaceae</taxon>
        <taxon>Tricholomella</taxon>
    </lineage>
</organism>
<accession>A0A8H5GW27</accession>
<dbReference type="Proteomes" id="UP000565441">
    <property type="component" value="Unassembled WGS sequence"/>
</dbReference>
<evidence type="ECO:0000313" key="6">
    <source>
        <dbReference type="EMBL" id="KAF5372044.1"/>
    </source>
</evidence>
<dbReference type="GO" id="GO:0005576">
    <property type="term" value="C:extracellular region"/>
    <property type="evidence" value="ECO:0007669"/>
    <property type="project" value="UniProtKB-SubCell"/>
</dbReference>
<dbReference type="OrthoDB" id="2340858at2759"/>
<protein>
    <recommendedName>
        <fullName evidence="5">Crinkler effector protein N-terminal domain-containing protein</fullName>
    </recommendedName>
</protein>
<reference evidence="6 7" key="1">
    <citation type="journal article" date="2020" name="ISME J.">
        <title>Uncovering the hidden diversity of litter-decomposition mechanisms in mushroom-forming fungi.</title>
        <authorList>
            <person name="Floudas D."/>
            <person name="Bentzer J."/>
            <person name="Ahren D."/>
            <person name="Johansson T."/>
            <person name="Persson P."/>
            <person name="Tunlid A."/>
        </authorList>
    </citation>
    <scope>NUCLEOTIDE SEQUENCE [LARGE SCALE GENOMIC DNA]</scope>
    <source>
        <strain evidence="6 7">CBS 661.87</strain>
    </source>
</reference>